<dbReference type="InterPro" id="IPR036322">
    <property type="entry name" value="WD40_repeat_dom_sf"/>
</dbReference>
<feature type="compositionally biased region" description="Basic residues" evidence="3">
    <location>
        <begin position="297"/>
        <end position="308"/>
    </location>
</feature>
<evidence type="ECO:0000256" key="2">
    <source>
        <dbReference type="ARBA" id="ARBA00022737"/>
    </source>
</evidence>
<dbReference type="Pfam" id="PF00400">
    <property type="entry name" value="WD40"/>
    <property type="match status" value="1"/>
</dbReference>
<reference evidence="4 5" key="1">
    <citation type="journal article" date="2024" name="Nat. Commun.">
        <title>Phylogenomics reveals the evolutionary origins of lichenization in chlorophyte algae.</title>
        <authorList>
            <person name="Puginier C."/>
            <person name="Libourel C."/>
            <person name="Otte J."/>
            <person name="Skaloud P."/>
            <person name="Haon M."/>
            <person name="Grisel S."/>
            <person name="Petersen M."/>
            <person name="Berrin J.G."/>
            <person name="Delaux P.M."/>
            <person name="Dal Grande F."/>
            <person name="Keller J."/>
        </authorList>
    </citation>
    <scope>NUCLEOTIDE SEQUENCE [LARGE SCALE GENOMIC DNA]</scope>
    <source>
        <strain evidence="4 5">SAG 2523</strain>
    </source>
</reference>
<dbReference type="Proteomes" id="UP001485043">
    <property type="component" value="Unassembled WGS sequence"/>
</dbReference>
<feature type="compositionally biased region" description="Low complexity" evidence="3">
    <location>
        <begin position="282"/>
        <end position="293"/>
    </location>
</feature>
<protein>
    <submittedName>
        <fullName evidence="4">Uncharacterized protein</fullName>
    </submittedName>
</protein>
<dbReference type="AlphaFoldDB" id="A0AAW1TGN8"/>
<dbReference type="PANTHER" id="PTHR22889">
    <property type="entry name" value="WD REPEAT-CONTAINING PROTEIN 89"/>
    <property type="match status" value="1"/>
</dbReference>
<evidence type="ECO:0000313" key="4">
    <source>
        <dbReference type="EMBL" id="KAK9867494.1"/>
    </source>
</evidence>
<dbReference type="Gene3D" id="2.130.10.10">
    <property type="entry name" value="YVTN repeat-like/Quinoprotein amine dehydrogenase"/>
    <property type="match status" value="1"/>
</dbReference>
<dbReference type="PANTHER" id="PTHR22889:SF0">
    <property type="entry name" value="WD REPEAT-CONTAINING PROTEIN 89"/>
    <property type="match status" value="1"/>
</dbReference>
<dbReference type="InterPro" id="IPR039328">
    <property type="entry name" value="WDR89"/>
</dbReference>
<dbReference type="SMART" id="SM00320">
    <property type="entry name" value="WD40"/>
    <property type="match status" value="3"/>
</dbReference>
<organism evidence="4 5">
    <name type="scientific">Apatococcus fuscideae</name>
    <dbReference type="NCBI Taxonomy" id="2026836"/>
    <lineage>
        <taxon>Eukaryota</taxon>
        <taxon>Viridiplantae</taxon>
        <taxon>Chlorophyta</taxon>
        <taxon>core chlorophytes</taxon>
        <taxon>Trebouxiophyceae</taxon>
        <taxon>Chlorellales</taxon>
        <taxon>Chlorellaceae</taxon>
        <taxon>Apatococcus</taxon>
    </lineage>
</organism>
<evidence type="ECO:0000256" key="1">
    <source>
        <dbReference type="ARBA" id="ARBA00022574"/>
    </source>
</evidence>
<sequence>MILVQAAVWVLQRKKREACKTQVEGCSTEDKEIFCFAVNDTYVAAGCKGEVFLWDRATQERLALFDDTHAEDVSQVHFHPKFPQILISASLDGFVNVFDFTDGIDEDDAFKAGLNWDASVSNVGFCGSSLEHLWLTSNTEGLCLWEWQAACDEEGAGGEGPLAELHDARESLTAALTAYDAGLGLRHPIVRLLGCAQDPHSDQLLTLASSEGGLVGAFPVQYPANGSPLGSFTFGQPTYVLEGAHKEAVRTYVWPGPGDSMCFTGGEDGQVVSWRIPPPPAATGAQSAGTAAAISGKPKKGTKRRKPT</sequence>
<feature type="region of interest" description="Disordered" evidence="3">
    <location>
        <begin position="277"/>
        <end position="308"/>
    </location>
</feature>
<keyword evidence="2" id="KW-0677">Repeat</keyword>
<dbReference type="InterPro" id="IPR015943">
    <property type="entry name" value="WD40/YVTN_repeat-like_dom_sf"/>
</dbReference>
<dbReference type="EMBL" id="JALJOV010000083">
    <property type="protein sequence ID" value="KAK9867494.1"/>
    <property type="molecule type" value="Genomic_DNA"/>
</dbReference>
<keyword evidence="1" id="KW-0853">WD repeat</keyword>
<proteinExistence type="predicted"/>
<gene>
    <name evidence="4" type="ORF">WJX84_001516</name>
</gene>
<name>A0AAW1TGN8_9CHLO</name>
<evidence type="ECO:0000313" key="5">
    <source>
        <dbReference type="Proteomes" id="UP001485043"/>
    </source>
</evidence>
<comment type="caution">
    <text evidence="4">The sequence shown here is derived from an EMBL/GenBank/DDBJ whole genome shotgun (WGS) entry which is preliminary data.</text>
</comment>
<keyword evidence="5" id="KW-1185">Reference proteome</keyword>
<accession>A0AAW1TGN8</accession>
<dbReference type="InterPro" id="IPR001680">
    <property type="entry name" value="WD40_rpt"/>
</dbReference>
<dbReference type="SUPFAM" id="SSF50978">
    <property type="entry name" value="WD40 repeat-like"/>
    <property type="match status" value="1"/>
</dbReference>
<evidence type="ECO:0000256" key="3">
    <source>
        <dbReference type="SAM" id="MobiDB-lite"/>
    </source>
</evidence>